<gene>
    <name evidence="2" type="ORF">ESB00_01065</name>
</gene>
<dbReference type="SUPFAM" id="SSF51658">
    <property type="entry name" value="Xylose isomerase-like"/>
    <property type="match status" value="1"/>
</dbReference>
<dbReference type="Pfam" id="PF01261">
    <property type="entry name" value="AP_endonuc_2"/>
    <property type="match status" value="1"/>
</dbReference>
<keyword evidence="2" id="KW-0413">Isomerase</keyword>
<comment type="caution">
    <text evidence="2">The sequence shown here is derived from an EMBL/GenBank/DDBJ whole genome shotgun (WGS) entry which is preliminary data.</text>
</comment>
<dbReference type="AlphaFoldDB" id="A0A4Q1C6V2"/>
<keyword evidence="3" id="KW-1185">Reference proteome</keyword>
<dbReference type="InterPro" id="IPR013022">
    <property type="entry name" value="Xyl_isomerase-like_TIM-brl"/>
</dbReference>
<dbReference type="Gene3D" id="3.20.20.150">
    <property type="entry name" value="Divalent-metal-dependent TIM barrel enzymes"/>
    <property type="match status" value="1"/>
</dbReference>
<sequence>MNPSAPLPDLSRLCIHTITTKPWAIETSAAKFAAAGVKGITVWRDTLAGRDIAKTGQLLRDHGLSIVSLCRGGFFPAATAADRAKALDDNRKAIAEAHALGAPLIVLVCGAVPGQPLTESRKQITDGIAALLPDCQAAGVKLAIEPLHPMYADSRSAVNTLGQANDMVEQLKSPFVGVAADVYHLWWDPALETEIARCGKLNALFAYHVCDWRTPTIDLLNDRGLMGEGCIPLRQIRAWVEATGFKGFNEVEVFSTRLWAMDQDEYLKKIVQAYQQHV</sequence>
<protein>
    <submittedName>
        <fullName evidence="2">Sugar phosphate isomerase/epimerase</fullName>
    </submittedName>
</protein>
<dbReference type="EMBL" id="SDHX01000001">
    <property type="protein sequence ID" value="RXK54520.1"/>
    <property type="molecule type" value="Genomic_DNA"/>
</dbReference>
<dbReference type="PANTHER" id="PTHR12110">
    <property type="entry name" value="HYDROXYPYRUVATE ISOMERASE"/>
    <property type="match status" value="1"/>
</dbReference>
<name>A0A4Q1C6V2_9BACT</name>
<dbReference type="PANTHER" id="PTHR12110:SF52">
    <property type="entry name" value="XYLOSE ISOMERASE"/>
    <property type="match status" value="1"/>
</dbReference>
<proteinExistence type="predicted"/>
<organism evidence="2 3">
    <name type="scientific">Oleiharenicola lentus</name>
    <dbReference type="NCBI Taxonomy" id="2508720"/>
    <lineage>
        <taxon>Bacteria</taxon>
        <taxon>Pseudomonadati</taxon>
        <taxon>Verrucomicrobiota</taxon>
        <taxon>Opitutia</taxon>
        <taxon>Opitutales</taxon>
        <taxon>Opitutaceae</taxon>
        <taxon>Oleiharenicola</taxon>
    </lineage>
</organism>
<dbReference type="Proteomes" id="UP000290218">
    <property type="component" value="Unassembled WGS sequence"/>
</dbReference>
<evidence type="ECO:0000313" key="2">
    <source>
        <dbReference type="EMBL" id="RXK54520.1"/>
    </source>
</evidence>
<dbReference type="InterPro" id="IPR036237">
    <property type="entry name" value="Xyl_isomerase-like_sf"/>
</dbReference>
<dbReference type="InterPro" id="IPR050312">
    <property type="entry name" value="IolE/XylAMocC-like"/>
</dbReference>
<dbReference type="RefSeq" id="WP_129045884.1">
    <property type="nucleotide sequence ID" value="NZ_SDHX01000001.1"/>
</dbReference>
<reference evidence="2 3" key="1">
    <citation type="submission" date="2019-01" db="EMBL/GenBank/DDBJ databases">
        <title>Lacunisphaera sp. strain TWA-58.</title>
        <authorList>
            <person name="Chen W.-M."/>
        </authorList>
    </citation>
    <scope>NUCLEOTIDE SEQUENCE [LARGE SCALE GENOMIC DNA]</scope>
    <source>
        <strain evidence="2 3">TWA-58</strain>
    </source>
</reference>
<feature type="domain" description="Xylose isomerase-like TIM barrel" evidence="1">
    <location>
        <begin position="31"/>
        <end position="265"/>
    </location>
</feature>
<dbReference type="OrthoDB" id="9782626at2"/>
<evidence type="ECO:0000259" key="1">
    <source>
        <dbReference type="Pfam" id="PF01261"/>
    </source>
</evidence>
<accession>A0A4Q1C6V2</accession>
<evidence type="ECO:0000313" key="3">
    <source>
        <dbReference type="Proteomes" id="UP000290218"/>
    </source>
</evidence>
<dbReference type="GO" id="GO:0016853">
    <property type="term" value="F:isomerase activity"/>
    <property type="evidence" value="ECO:0007669"/>
    <property type="project" value="UniProtKB-KW"/>
</dbReference>